<evidence type="ECO:0000256" key="5">
    <source>
        <dbReference type="ARBA" id="ARBA00022806"/>
    </source>
</evidence>
<dbReference type="Gene3D" id="3.40.50.300">
    <property type="entry name" value="P-loop containing nucleotide triphosphate hydrolases"/>
    <property type="match status" value="1"/>
</dbReference>
<dbReference type="InterPro" id="IPR018957">
    <property type="entry name" value="Znf_C3HC4_RING-type"/>
</dbReference>
<dbReference type="PROSITE" id="PS51194">
    <property type="entry name" value="HELICASE_CTER"/>
    <property type="match status" value="1"/>
</dbReference>
<evidence type="ECO:0000256" key="6">
    <source>
        <dbReference type="ARBA" id="ARBA00022833"/>
    </source>
</evidence>
<dbReference type="SUPFAM" id="SSF52540">
    <property type="entry name" value="P-loop containing nucleoside triphosphate hydrolases"/>
    <property type="match status" value="1"/>
</dbReference>
<evidence type="ECO:0000313" key="11">
    <source>
        <dbReference type="EMBL" id="EPS73239.1"/>
    </source>
</evidence>
<dbReference type="OrthoDB" id="448448at2759"/>
<evidence type="ECO:0000256" key="8">
    <source>
        <dbReference type="PROSITE-ProRule" id="PRU00175"/>
    </source>
</evidence>
<dbReference type="EMBL" id="AUSU01000507">
    <property type="protein sequence ID" value="EPS73239.1"/>
    <property type="molecule type" value="Genomic_DNA"/>
</dbReference>
<dbReference type="InterPro" id="IPR001650">
    <property type="entry name" value="Helicase_C-like"/>
</dbReference>
<evidence type="ECO:0000256" key="4">
    <source>
        <dbReference type="ARBA" id="ARBA00022801"/>
    </source>
</evidence>
<dbReference type="GO" id="GO:0005634">
    <property type="term" value="C:nucleus"/>
    <property type="evidence" value="ECO:0007669"/>
    <property type="project" value="TreeGrafter"/>
</dbReference>
<evidence type="ECO:0000256" key="2">
    <source>
        <dbReference type="ARBA" id="ARBA00022741"/>
    </source>
</evidence>
<dbReference type="GO" id="GO:0008270">
    <property type="term" value="F:zinc ion binding"/>
    <property type="evidence" value="ECO:0007669"/>
    <property type="project" value="UniProtKB-KW"/>
</dbReference>
<dbReference type="GO" id="GO:0016787">
    <property type="term" value="F:hydrolase activity"/>
    <property type="evidence" value="ECO:0007669"/>
    <property type="project" value="UniProtKB-KW"/>
</dbReference>
<feature type="domain" description="Helicase C-terminal" evidence="10">
    <location>
        <begin position="170"/>
        <end position="346"/>
    </location>
</feature>
<dbReference type="Pfam" id="PF00097">
    <property type="entry name" value="zf-C3HC4"/>
    <property type="match status" value="1"/>
</dbReference>
<comment type="caution">
    <text evidence="11">The sequence shown here is derived from an EMBL/GenBank/DDBJ whole genome shotgun (WGS) entry which is preliminary data.</text>
</comment>
<evidence type="ECO:0000256" key="1">
    <source>
        <dbReference type="ARBA" id="ARBA00022723"/>
    </source>
</evidence>
<dbReference type="Proteomes" id="UP000015453">
    <property type="component" value="Unassembled WGS sequence"/>
</dbReference>
<keyword evidence="6" id="KW-0862">Zinc</keyword>
<keyword evidence="3 8" id="KW-0863">Zinc-finger</keyword>
<evidence type="ECO:0000259" key="10">
    <source>
        <dbReference type="PROSITE" id="PS51194"/>
    </source>
</evidence>
<feature type="domain" description="RING-type" evidence="9">
    <location>
        <begin position="70"/>
        <end position="109"/>
    </location>
</feature>
<dbReference type="InterPro" id="IPR050628">
    <property type="entry name" value="SNF2_RAD54_helicase_TF"/>
</dbReference>
<dbReference type="InterPro" id="IPR017907">
    <property type="entry name" value="Znf_RING_CS"/>
</dbReference>
<evidence type="ECO:0000256" key="3">
    <source>
        <dbReference type="ARBA" id="ARBA00022771"/>
    </source>
</evidence>
<dbReference type="InterPro" id="IPR001841">
    <property type="entry name" value="Znf_RING"/>
</dbReference>
<dbReference type="PROSITE" id="PS00518">
    <property type="entry name" value="ZF_RING_1"/>
    <property type="match status" value="1"/>
</dbReference>
<keyword evidence="2" id="KW-0547">Nucleotide-binding</keyword>
<keyword evidence="1" id="KW-0479">Metal-binding</keyword>
<dbReference type="Pfam" id="PF00271">
    <property type="entry name" value="Helicase_C"/>
    <property type="match status" value="1"/>
</dbReference>
<dbReference type="SMART" id="SM00490">
    <property type="entry name" value="HELICc"/>
    <property type="match status" value="1"/>
</dbReference>
<sequence>KYAASGTVKENYVNILLMLLRLRQACDHPLLVKGFDSDAKFSASIDMAKSLSGENQKFLLNCLEASQAICGICKDPPEDAVVTICRHVFCNQCISEHIHGNETQCPAKKCRTHLTMSCVFSKKTLGVAANANQPTTGNVATSCNGSSEATQVFDSSHPLTCPEDSSKIRSALSLLLSLTQQPEFSTGGDAKLQRGGEKAIVFSQWTKMLDLLEDSLIKNSIHYRRLDGTMPVSARDRAVKDFNALPEVSVMIMSLKAASLGLNLVAACKVVLLDLWWNPTTEDQAIDRAHRIGQTRPVSVFRLTIKDTVEDRILSLQERKRKLVASAFGETEKGSRQSRLTVEDLKYLF</sequence>
<dbReference type="PANTHER" id="PTHR45626:SF16">
    <property type="entry name" value="ATP-DEPENDENT HELICASE ULS1"/>
    <property type="match status" value="1"/>
</dbReference>
<evidence type="ECO:0000259" key="9">
    <source>
        <dbReference type="PROSITE" id="PS50089"/>
    </source>
</evidence>
<dbReference type="GO" id="GO:0005524">
    <property type="term" value="F:ATP binding"/>
    <property type="evidence" value="ECO:0007669"/>
    <property type="project" value="UniProtKB-KW"/>
</dbReference>
<dbReference type="InterPro" id="IPR013083">
    <property type="entry name" value="Znf_RING/FYVE/PHD"/>
</dbReference>
<dbReference type="AlphaFoldDB" id="S8D0D7"/>
<reference evidence="11 12" key="1">
    <citation type="journal article" date="2013" name="BMC Genomics">
        <title>The miniature genome of a carnivorous plant Genlisea aurea contains a low number of genes and short non-coding sequences.</title>
        <authorList>
            <person name="Leushkin E.V."/>
            <person name="Sutormin R.A."/>
            <person name="Nabieva E.R."/>
            <person name="Penin A.A."/>
            <person name="Kondrashov A.S."/>
            <person name="Logacheva M.D."/>
        </authorList>
    </citation>
    <scope>NUCLEOTIDE SEQUENCE [LARGE SCALE GENOMIC DNA]</scope>
</reference>
<feature type="non-terminal residue" evidence="11">
    <location>
        <position position="349"/>
    </location>
</feature>
<feature type="non-terminal residue" evidence="11">
    <location>
        <position position="1"/>
    </location>
</feature>
<accession>S8D0D7</accession>
<keyword evidence="7" id="KW-0067">ATP-binding</keyword>
<dbReference type="SUPFAM" id="SSF57850">
    <property type="entry name" value="RING/U-box"/>
    <property type="match status" value="1"/>
</dbReference>
<evidence type="ECO:0000313" key="12">
    <source>
        <dbReference type="Proteomes" id="UP000015453"/>
    </source>
</evidence>
<dbReference type="PROSITE" id="PS50089">
    <property type="entry name" value="ZF_RING_2"/>
    <property type="match status" value="1"/>
</dbReference>
<gene>
    <name evidence="11" type="ORF">M569_01517</name>
</gene>
<dbReference type="Gene3D" id="3.30.40.10">
    <property type="entry name" value="Zinc/RING finger domain, C3HC4 (zinc finger)"/>
    <property type="match status" value="1"/>
</dbReference>
<keyword evidence="12" id="KW-1185">Reference proteome</keyword>
<evidence type="ECO:0000256" key="7">
    <source>
        <dbReference type="ARBA" id="ARBA00022840"/>
    </source>
</evidence>
<proteinExistence type="predicted"/>
<dbReference type="InterPro" id="IPR049730">
    <property type="entry name" value="SNF2/RAD54-like_C"/>
</dbReference>
<dbReference type="CDD" id="cd18793">
    <property type="entry name" value="SF2_C_SNF"/>
    <property type="match status" value="1"/>
</dbReference>
<dbReference type="GO" id="GO:0008094">
    <property type="term" value="F:ATP-dependent activity, acting on DNA"/>
    <property type="evidence" value="ECO:0007669"/>
    <property type="project" value="TreeGrafter"/>
</dbReference>
<name>S8D0D7_9LAMI</name>
<dbReference type="InterPro" id="IPR027417">
    <property type="entry name" value="P-loop_NTPase"/>
</dbReference>
<protein>
    <submittedName>
        <fullName evidence="11">Uncharacterized protein</fullName>
    </submittedName>
</protein>
<dbReference type="GO" id="GO:0004386">
    <property type="term" value="F:helicase activity"/>
    <property type="evidence" value="ECO:0007669"/>
    <property type="project" value="UniProtKB-KW"/>
</dbReference>
<dbReference type="PANTHER" id="PTHR45626">
    <property type="entry name" value="TRANSCRIPTION TERMINATION FACTOR 2-RELATED"/>
    <property type="match status" value="1"/>
</dbReference>
<dbReference type="SMART" id="SM00184">
    <property type="entry name" value="RING"/>
    <property type="match status" value="1"/>
</dbReference>
<organism evidence="11 12">
    <name type="scientific">Genlisea aurea</name>
    <dbReference type="NCBI Taxonomy" id="192259"/>
    <lineage>
        <taxon>Eukaryota</taxon>
        <taxon>Viridiplantae</taxon>
        <taxon>Streptophyta</taxon>
        <taxon>Embryophyta</taxon>
        <taxon>Tracheophyta</taxon>
        <taxon>Spermatophyta</taxon>
        <taxon>Magnoliopsida</taxon>
        <taxon>eudicotyledons</taxon>
        <taxon>Gunneridae</taxon>
        <taxon>Pentapetalae</taxon>
        <taxon>asterids</taxon>
        <taxon>lamiids</taxon>
        <taxon>Lamiales</taxon>
        <taxon>Lentibulariaceae</taxon>
        <taxon>Genlisea</taxon>
    </lineage>
</organism>
<keyword evidence="5" id="KW-0347">Helicase</keyword>
<keyword evidence="4" id="KW-0378">Hydrolase</keyword>
<dbReference type="GO" id="GO:0006281">
    <property type="term" value="P:DNA repair"/>
    <property type="evidence" value="ECO:0007669"/>
    <property type="project" value="TreeGrafter"/>
</dbReference>